<dbReference type="OrthoDB" id="8719755at2"/>
<dbReference type="InterPro" id="IPR009936">
    <property type="entry name" value="DUF1468"/>
</dbReference>
<feature type="transmembrane region" description="Helical" evidence="1">
    <location>
        <begin position="77"/>
        <end position="94"/>
    </location>
</feature>
<feature type="domain" description="DUF1468" evidence="2">
    <location>
        <begin position="7"/>
        <end position="148"/>
    </location>
</feature>
<organism evidence="3 4">
    <name type="scientific">Pollutimonas thiosulfatoxidans</name>
    <dbReference type="NCBI Taxonomy" id="2028345"/>
    <lineage>
        <taxon>Bacteria</taxon>
        <taxon>Pseudomonadati</taxon>
        <taxon>Pseudomonadota</taxon>
        <taxon>Betaproteobacteria</taxon>
        <taxon>Burkholderiales</taxon>
        <taxon>Alcaligenaceae</taxon>
        <taxon>Pollutimonas</taxon>
    </lineage>
</organism>
<feature type="transmembrane region" description="Helical" evidence="1">
    <location>
        <begin position="37"/>
        <end position="56"/>
    </location>
</feature>
<reference evidence="3 4" key="1">
    <citation type="submission" date="2017-08" db="EMBL/GenBank/DDBJ databases">
        <authorList>
            <person name="Park S.-J."/>
            <person name="Kim H."/>
        </authorList>
    </citation>
    <scope>NUCLEOTIDE SEQUENCE [LARGE SCALE GENOMIC DNA]</scope>
    <source>
        <strain evidence="4">ye3</strain>
    </source>
</reference>
<keyword evidence="1" id="KW-0812">Transmembrane</keyword>
<gene>
    <name evidence="3" type="ORF">CKA81_16420</name>
</gene>
<protein>
    <recommendedName>
        <fullName evidence="2">DUF1468 domain-containing protein</fullName>
    </recommendedName>
</protein>
<evidence type="ECO:0000256" key="1">
    <source>
        <dbReference type="SAM" id="Phobius"/>
    </source>
</evidence>
<dbReference type="Proteomes" id="UP000283474">
    <property type="component" value="Chromosome"/>
</dbReference>
<feature type="transmembrane region" description="Helical" evidence="1">
    <location>
        <begin position="100"/>
        <end position="117"/>
    </location>
</feature>
<dbReference type="AlphaFoldDB" id="A0A410GG61"/>
<feature type="transmembrane region" description="Helical" evidence="1">
    <location>
        <begin position="124"/>
        <end position="143"/>
    </location>
</feature>
<sequence>MKISDLLAGLIVGVLGLGMIAYALTLPLMPGQNVGPGMFPTLIGSGFVICAVLLVARHVKNMPRDPWLRLDPALRNGRILTGFLFIPLTLLLYIAFSESLGFLVCAFVFLLALFLVFRAKLKLAVLVALIGSLLIHFLFYSLLEVPLPWGVLESVAW</sequence>
<feature type="transmembrane region" description="Helical" evidence="1">
    <location>
        <begin position="7"/>
        <end position="25"/>
    </location>
</feature>
<keyword evidence="4" id="KW-1185">Reference proteome</keyword>
<name>A0A410GG61_9BURK</name>
<evidence type="ECO:0000313" key="3">
    <source>
        <dbReference type="EMBL" id="QAA95270.1"/>
    </source>
</evidence>
<dbReference type="EMBL" id="CP022987">
    <property type="protein sequence ID" value="QAA95270.1"/>
    <property type="molecule type" value="Genomic_DNA"/>
</dbReference>
<accession>A0A410GG61</accession>
<keyword evidence="1" id="KW-1133">Transmembrane helix</keyword>
<proteinExistence type="predicted"/>
<evidence type="ECO:0000259" key="2">
    <source>
        <dbReference type="Pfam" id="PF07331"/>
    </source>
</evidence>
<dbReference type="KEGG" id="pus:CKA81_16420"/>
<keyword evidence="1" id="KW-0472">Membrane</keyword>
<dbReference type="Pfam" id="PF07331">
    <property type="entry name" value="TctB"/>
    <property type="match status" value="1"/>
</dbReference>
<evidence type="ECO:0000313" key="4">
    <source>
        <dbReference type="Proteomes" id="UP000283474"/>
    </source>
</evidence>
<dbReference type="RefSeq" id="WP_128356264.1">
    <property type="nucleotide sequence ID" value="NZ_CP022987.1"/>
</dbReference>